<feature type="region of interest" description="Disordered" evidence="7">
    <location>
        <begin position="45"/>
        <end position="93"/>
    </location>
</feature>
<sequence>MRQNDVGGTETLVPHVIASPLFLPPPPYPYSAPILPLPQTEIKSALRPIGSSRRPRSEKKPIPEEQKDERYYERRKRNNQAAKKSRDARRMREDQIALRASMLEHENAVLRAQVLTLREESQSLRQLLLQQKKSTDTNLDLCSI</sequence>
<evidence type="ECO:0000256" key="1">
    <source>
        <dbReference type="ARBA" id="ARBA00004123"/>
    </source>
</evidence>
<accession>A0AAW1DLD3</accession>
<dbReference type="Pfam" id="PF07716">
    <property type="entry name" value="bZIP_2"/>
    <property type="match status" value="1"/>
</dbReference>
<proteinExistence type="inferred from homology"/>
<dbReference type="SUPFAM" id="SSF57959">
    <property type="entry name" value="Leucine zipper domain"/>
    <property type="match status" value="1"/>
</dbReference>
<feature type="compositionally biased region" description="Basic and acidic residues" evidence="7">
    <location>
        <begin position="84"/>
        <end position="93"/>
    </location>
</feature>
<keyword evidence="3" id="KW-0805">Transcription regulation</keyword>
<feature type="compositionally biased region" description="Basic and acidic residues" evidence="7">
    <location>
        <begin position="58"/>
        <end position="72"/>
    </location>
</feature>
<dbReference type="SMART" id="SM00338">
    <property type="entry name" value="BRLZ"/>
    <property type="match status" value="1"/>
</dbReference>
<dbReference type="InterPro" id="IPR040223">
    <property type="entry name" value="PAR_bZIP"/>
</dbReference>
<evidence type="ECO:0000256" key="4">
    <source>
        <dbReference type="ARBA" id="ARBA00023125"/>
    </source>
</evidence>
<protein>
    <recommendedName>
        <fullName evidence="8">BZIP domain-containing protein</fullName>
    </recommendedName>
</protein>
<comment type="caution">
    <text evidence="9">The sequence shown here is derived from an EMBL/GenBank/DDBJ whole genome shotgun (WGS) entry which is preliminary data.</text>
</comment>
<dbReference type="GO" id="GO:0000981">
    <property type="term" value="F:DNA-binding transcription factor activity, RNA polymerase II-specific"/>
    <property type="evidence" value="ECO:0007669"/>
    <property type="project" value="TreeGrafter"/>
</dbReference>
<dbReference type="GO" id="GO:0000978">
    <property type="term" value="F:RNA polymerase II cis-regulatory region sequence-specific DNA binding"/>
    <property type="evidence" value="ECO:0007669"/>
    <property type="project" value="TreeGrafter"/>
</dbReference>
<dbReference type="PANTHER" id="PTHR11988:SF55">
    <property type="entry name" value="BZIP DOMAIN-CONTAINING PROTEIN"/>
    <property type="match status" value="1"/>
</dbReference>
<name>A0AAW1DLD3_9HEMI</name>
<dbReference type="FunFam" id="1.20.5.170:FF:000025">
    <property type="entry name" value="nuclear factor interleukin-3-regulated protein-like"/>
    <property type="match status" value="1"/>
</dbReference>
<evidence type="ECO:0000256" key="3">
    <source>
        <dbReference type="ARBA" id="ARBA00023015"/>
    </source>
</evidence>
<evidence type="ECO:0000256" key="2">
    <source>
        <dbReference type="ARBA" id="ARBA00006079"/>
    </source>
</evidence>
<dbReference type="GO" id="GO:0005634">
    <property type="term" value="C:nucleus"/>
    <property type="evidence" value="ECO:0007669"/>
    <property type="project" value="UniProtKB-SubCell"/>
</dbReference>
<evidence type="ECO:0000259" key="8">
    <source>
        <dbReference type="PROSITE" id="PS50217"/>
    </source>
</evidence>
<dbReference type="EMBL" id="JAPXFL010000003">
    <property type="protein sequence ID" value="KAK9509259.1"/>
    <property type="molecule type" value="Genomic_DNA"/>
</dbReference>
<keyword evidence="6" id="KW-0539">Nucleus</keyword>
<evidence type="ECO:0000256" key="6">
    <source>
        <dbReference type="ARBA" id="ARBA00023242"/>
    </source>
</evidence>
<dbReference type="PANTHER" id="PTHR11988">
    <property type="entry name" value="THYROTROPH EMBRYONIC FACTOR RELATED"/>
    <property type="match status" value="1"/>
</dbReference>
<keyword evidence="10" id="KW-1185">Reference proteome</keyword>
<dbReference type="AlphaFoldDB" id="A0AAW1DLD3"/>
<evidence type="ECO:0000256" key="7">
    <source>
        <dbReference type="SAM" id="MobiDB-lite"/>
    </source>
</evidence>
<gene>
    <name evidence="9" type="ORF">O3M35_006611</name>
</gene>
<dbReference type="Gene3D" id="1.20.5.170">
    <property type="match status" value="1"/>
</dbReference>
<evidence type="ECO:0000313" key="10">
    <source>
        <dbReference type="Proteomes" id="UP001461498"/>
    </source>
</evidence>
<dbReference type="InterPro" id="IPR004827">
    <property type="entry name" value="bZIP"/>
</dbReference>
<keyword evidence="4" id="KW-0238">DNA-binding</keyword>
<organism evidence="9 10">
    <name type="scientific">Rhynocoris fuscipes</name>
    <dbReference type="NCBI Taxonomy" id="488301"/>
    <lineage>
        <taxon>Eukaryota</taxon>
        <taxon>Metazoa</taxon>
        <taxon>Ecdysozoa</taxon>
        <taxon>Arthropoda</taxon>
        <taxon>Hexapoda</taxon>
        <taxon>Insecta</taxon>
        <taxon>Pterygota</taxon>
        <taxon>Neoptera</taxon>
        <taxon>Paraneoptera</taxon>
        <taxon>Hemiptera</taxon>
        <taxon>Heteroptera</taxon>
        <taxon>Panheteroptera</taxon>
        <taxon>Cimicomorpha</taxon>
        <taxon>Reduviidae</taxon>
        <taxon>Harpactorinae</taxon>
        <taxon>Harpactorini</taxon>
        <taxon>Rhynocoris</taxon>
    </lineage>
</organism>
<feature type="domain" description="BZIP" evidence="8">
    <location>
        <begin position="68"/>
        <end position="131"/>
    </location>
</feature>
<comment type="similarity">
    <text evidence="2">Belongs to the bZIP family. NFIL3 subfamily.</text>
</comment>
<dbReference type="PROSITE" id="PS50217">
    <property type="entry name" value="BZIP"/>
    <property type="match status" value="1"/>
</dbReference>
<dbReference type="CDD" id="cd14695">
    <property type="entry name" value="bZIP_HLF"/>
    <property type="match status" value="1"/>
</dbReference>
<evidence type="ECO:0000313" key="9">
    <source>
        <dbReference type="EMBL" id="KAK9509259.1"/>
    </source>
</evidence>
<dbReference type="InterPro" id="IPR046347">
    <property type="entry name" value="bZIP_sf"/>
</dbReference>
<evidence type="ECO:0000256" key="5">
    <source>
        <dbReference type="ARBA" id="ARBA00023163"/>
    </source>
</evidence>
<comment type="subcellular location">
    <subcellularLocation>
        <location evidence="1">Nucleus</location>
    </subcellularLocation>
</comment>
<reference evidence="9 10" key="1">
    <citation type="submission" date="2022-12" db="EMBL/GenBank/DDBJ databases">
        <title>Chromosome-level genome assembly of true bugs.</title>
        <authorList>
            <person name="Ma L."/>
            <person name="Li H."/>
        </authorList>
    </citation>
    <scope>NUCLEOTIDE SEQUENCE [LARGE SCALE GENOMIC DNA]</scope>
    <source>
        <strain evidence="9">Lab_2022b</strain>
    </source>
</reference>
<keyword evidence="5" id="KW-0804">Transcription</keyword>
<dbReference type="Proteomes" id="UP001461498">
    <property type="component" value="Unassembled WGS sequence"/>
</dbReference>